<dbReference type="Proteomes" id="UP000325116">
    <property type="component" value="Unassembled WGS sequence"/>
</dbReference>
<dbReference type="RefSeq" id="WP_147757525.1">
    <property type="nucleotide sequence ID" value="NZ_SAXT01000001.1"/>
</dbReference>
<dbReference type="Pfam" id="PF01226">
    <property type="entry name" value="Form_Nir_trans"/>
    <property type="match status" value="1"/>
</dbReference>
<accession>A0A5C8CK42</accession>
<evidence type="ECO:0000256" key="2">
    <source>
        <dbReference type="ARBA" id="ARBA00022692"/>
    </source>
</evidence>
<dbReference type="InterPro" id="IPR000292">
    <property type="entry name" value="For/NO2_transpt"/>
</dbReference>
<dbReference type="GO" id="GO:0005886">
    <property type="term" value="C:plasma membrane"/>
    <property type="evidence" value="ECO:0007669"/>
    <property type="project" value="TreeGrafter"/>
</dbReference>
<sequence>MFKEEVNAVCNASFAKINFLKSNPLGYFIASMLAGIYVGFGILLIFTIGGLLGSFAGTKIVMGASFGIALSLVIIAGAELFTGNNFVMTVGLLNKKVSFYYTIKLWIICYIGNLIGSILLGFIFYYSGLAIGSVGEFIAKTTLTKMTLSPQVLILRGALCNILVCIAVWSSFRCKSDSGKLIMVFWCLFAFITTGFEHSVANMTLMTIGILSPNGIADIGIVGYIYNLFFVTIGNMLGAIILLAIPYYIIAKDKKE</sequence>
<organism evidence="7 8">
    <name type="scientific">Brachyspira aalborgi</name>
    <dbReference type="NCBI Taxonomy" id="29522"/>
    <lineage>
        <taxon>Bacteria</taxon>
        <taxon>Pseudomonadati</taxon>
        <taxon>Spirochaetota</taxon>
        <taxon>Spirochaetia</taxon>
        <taxon>Brachyspirales</taxon>
        <taxon>Brachyspiraceae</taxon>
        <taxon>Brachyspira</taxon>
    </lineage>
</organism>
<keyword evidence="4 6" id="KW-0472">Membrane</keyword>
<dbReference type="EMBL" id="SAXT01000001">
    <property type="protein sequence ID" value="TXJ13325.1"/>
    <property type="molecule type" value="Genomic_DNA"/>
</dbReference>
<evidence type="ECO:0000256" key="6">
    <source>
        <dbReference type="SAM" id="Phobius"/>
    </source>
</evidence>
<comment type="caution">
    <text evidence="7">The sequence shown here is derived from an EMBL/GenBank/DDBJ whole genome shotgun (WGS) entry which is preliminary data.</text>
</comment>
<keyword evidence="3 6" id="KW-1133">Transmembrane helix</keyword>
<name>A0A5C8CK42_9SPIR</name>
<comment type="subcellular location">
    <subcellularLocation>
        <location evidence="1">Membrane</location>
        <topology evidence="1">Multi-pass membrane protein</topology>
    </subcellularLocation>
</comment>
<comment type="similarity">
    <text evidence="5">Belongs to the FNT transporter (TC 1.A.16) family.</text>
</comment>
<evidence type="ECO:0000256" key="4">
    <source>
        <dbReference type="ARBA" id="ARBA00023136"/>
    </source>
</evidence>
<dbReference type="InterPro" id="IPR023271">
    <property type="entry name" value="Aquaporin-like"/>
</dbReference>
<dbReference type="GO" id="GO:0015499">
    <property type="term" value="F:formate transmembrane transporter activity"/>
    <property type="evidence" value="ECO:0007669"/>
    <property type="project" value="TreeGrafter"/>
</dbReference>
<dbReference type="PANTHER" id="PTHR30520">
    <property type="entry name" value="FORMATE TRANSPORTER-RELATED"/>
    <property type="match status" value="1"/>
</dbReference>
<evidence type="ECO:0000256" key="1">
    <source>
        <dbReference type="ARBA" id="ARBA00004141"/>
    </source>
</evidence>
<reference evidence="7 8" key="1">
    <citation type="journal article" date="1992" name="Lakartidningen">
        <title>[Penicillin V and not amoxicillin is the first choice preparation in acute otitis].</title>
        <authorList>
            <person name="Kamme C."/>
            <person name="Lundgren K."/>
            <person name="Prellner K."/>
        </authorList>
    </citation>
    <scope>NUCLEOTIDE SEQUENCE [LARGE SCALE GENOMIC DNA]</scope>
    <source>
        <strain evidence="7 8">W1</strain>
    </source>
</reference>
<feature type="transmembrane region" description="Helical" evidence="6">
    <location>
        <begin position="103"/>
        <end position="128"/>
    </location>
</feature>
<keyword evidence="2 6" id="KW-0812">Transmembrane</keyword>
<gene>
    <name evidence="7" type="ORF">EPJ80_00840</name>
</gene>
<dbReference type="PANTHER" id="PTHR30520:SF8">
    <property type="entry name" value="NITRITE TRANSPORTER NIRC"/>
    <property type="match status" value="1"/>
</dbReference>
<feature type="transmembrane region" description="Helical" evidence="6">
    <location>
        <begin position="221"/>
        <end position="250"/>
    </location>
</feature>
<dbReference type="InterPro" id="IPR024002">
    <property type="entry name" value="For/NO2_transpt_CS"/>
</dbReference>
<evidence type="ECO:0000256" key="3">
    <source>
        <dbReference type="ARBA" id="ARBA00022989"/>
    </source>
</evidence>
<dbReference type="PROSITE" id="PS01005">
    <property type="entry name" value="FORMATE_NITRITE_TP_1"/>
    <property type="match status" value="1"/>
</dbReference>
<feature type="transmembrane region" description="Helical" evidence="6">
    <location>
        <begin position="60"/>
        <end position="82"/>
    </location>
</feature>
<evidence type="ECO:0000313" key="7">
    <source>
        <dbReference type="EMBL" id="TXJ13325.1"/>
    </source>
</evidence>
<protein>
    <submittedName>
        <fullName evidence="7">Formate/nitrite transporter family protein</fullName>
    </submittedName>
</protein>
<feature type="transmembrane region" description="Helical" evidence="6">
    <location>
        <begin position="181"/>
        <end position="201"/>
    </location>
</feature>
<dbReference type="Gene3D" id="1.20.1080.10">
    <property type="entry name" value="Glycerol uptake facilitator protein"/>
    <property type="match status" value="1"/>
</dbReference>
<proteinExistence type="inferred from homology"/>
<evidence type="ECO:0000256" key="5">
    <source>
        <dbReference type="ARBA" id="ARBA00049660"/>
    </source>
</evidence>
<feature type="transmembrane region" description="Helical" evidence="6">
    <location>
        <begin position="148"/>
        <end position="169"/>
    </location>
</feature>
<feature type="transmembrane region" description="Helical" evidence="6">
    <location>
        <begin position="25"/>
        <end position="48"/>
    </location>
</feature>
<evidence type="ECO:0000313" key="8">
    <source>
        <dbReference type="Proteomes" id="UP000325116"/>
    </source>
</evidence>
<dbReference type="AlphaFoldDB" id="A0A5C8CK42"/>